<comment type="caution">
    <text evidence="9">The sequence shown here is derived from an EMBL/GenBank/DDBJ whole genome shotgun (WGS) entry which is preliminary data.</text>
</comment>
<feature type="region of interest" description="Disordered" evidence="6">
    <location>
        <begin position="193"/>
        <end position="266"/>
    </location>
</feature>
<dbReference type="Gene3D" id="4.10.950.10">
    <property type="entry name" value="Ribosomal protein L2, domain 3"/>
    <property type="match status" value="1"/>
</dbReference>
<feature type="domain" description="Large ribosomal subunit protein uL2 RNA-binding" evidence="8">
    <location>
        <begin position="33"/>
        <end position="109"/>
    </location>
</feature>
<dbReference type="InterPro" id="IPR022669">
    <property type="entry name" value="Ribosomal_uL2_C"/>
</dbReference>
<dbReference type="GO" id="GO:0019843">
    <property type="term" value="F:rRNA binding"/>
    <property type="evidence" value="ECO:0007669"/>
    <property type="project" value="UniProtKB-UniRule"/>
</dbReference>
<dbReference type="EMBL" id="MHCS01000010">
    <property type="protein sequence ID" value="OGY26784.1"/>
    <property type="molecule type" value="Genomic_DNA"/>
</dbReference>
<evidence type="ECO:0000256" key="3">
    <source>
        <dbReference type="ARBA" id="ARBA00023274"/>
    </source>
</evidence>
<evidence type="ECO:0000256" key="1">
    <source>
        <dbReference type="ARBA" id="ARBA00005636"/>
    </source>
</evidence>
<dbReference type="NCBIfam" id="TIGR01171">
    <property type="entry name" value="rplB_bact"/>
    <property type="match status" value="1"/>
</dbReference>
<dbReference type="AlphaFoldDB" id="A0A1G1WGL2"/>
<evidence type="ECO:0000256" key="6">
    <source>
        <dbReference type="SAM" id="MobiDB-lite"/>
    </source>
</evidence>
<feature type="compositionally biased region" description="Low complexity" evidence="6">
    <location>
        <begin position="232"/>
        <end position="244"/>
    </location>
</feature>
<dbReference type="InterPro" id="IPR005880">
    <property type="entry name" value="Ribosomal_uL2_bac/org-type"/>
</dbReference>
<dbReference type="SUPFAM" id="SSF50104">
    <property type="entry name" value="Translation proteins SH3-like domain"/>
    <property type="match status" value="1"/>
</dbReference>
<feature type="compositionally biased region" description="Basic residues" evidence="6">
    <location>
        <begin position="245"/>
        <end position="255"/>
    </location>
</feature>
<evidence type="ECO:0000313" key="9">
    <source>
        <dbReference type="EMBL" id="OGY26784.1"/>
    </source>
</evidence>
<dbReference type="SMART" id="SM01383">
    <property type="entry name" value="Ribosomal_L2"/>
    <property type="match status" value="1"/>
</dbReference>
<dbReference type="Proteomes" id="UP000176389">
    <property type="component" value="Unassembled WGS sequence"/>
</dbReference>
<dbReference type="InterPro" id="IPR014722">
    <property type="entry name" value="Rib_uL2_dom2"/>
</dbReference>
<keyword evidence="5" id="KW-0694">RNA-binding</keyword>
<dbReference type="SMART" id="SM01382">
    <property type="entry name" value="Ribosomal_L2_C"/>
    <property type="match status" value="1"/>
</dbReference>
<comment type="similarity">
    <text evidence="1 5">Belongs to the universal ribosomal protein uL2 family.</text>
</comment>
<dbReference type="GO" id="GO:0003735">
    <property type="term" value="F:structural constituent of ribosome"/>
    <property type="evidence" value="ECO:0007669"/>
    <property type="project" value="InterPro"/>
</dbReference>
<dbReference type="GO" id="GO:0015934">
    <property type="term" value="C:large ribosomal subunit"/>
    <property type="evidence" value="ECO:0007669"/>
    <property type="project" value="InterPro"/>
</dbReference>
<proteinExistence type="inferred from homology"/>
<keyword evidence="5" id="KW-0699">rRNA-binding</keyword>
<evidence type="ECO:0000259" key="8">
    <source>
        <dbReference type="SMART" id="SM01383"/>
    </source>
</evidence>
<dbReference type="InterPro" id="IPR014726">
    <property type="entry name" value="Ribosomal_uL2_dom3"/>
</dbReference>
<protein>
    <recommendedName>
        <fullName evidence="4 5">Large ribosomal subunit protein uL2</fullName>
    </recommendedName>
</protein>
<keyword evidence="3 5" id="KW-0687">Ribonucleoprotein</keyword>
<organism evidence="9 10">
    <name type="scientific">Candidatus Woykebacteria bacterium RBG_16_43_9</name>
    <dbReference type="NCBI Taxonomy" id="1802596"/>
    <lineage>
        <taxon>Bacteria</taxon>
        <taxon>Candidatus Woykeibacteriota</taxon>
    </lineage>
</organism>
<reference evidence="9 10" key="1">
    <citation type="journal article" date="2016" name="Nat. Commun.">
        <title>Thousands of microbial genomes shed light on interconnected biogeochemical processes in an aquifer system.</title>
        <authorList>
            <person name="Anantharaman K."/>
            <person name="Brown C.T."/>
            <person name="Hug L.A."/>
            <person name="Sharon I."/>
            <person name="Castelle C.J."/>
            <person name="Probst A.J."/>
            <person name="Thomas B.C."/>
            <person name="Singh A."/>
            <person name="Wilkins M.J."/>
            <person name="Karaoz U."/>
            <person name="Brodie E.L."/>
            <person name="Williams K.H."/>
            <person name="Hubbard S.S."/>
            <person name="Banfield J.F."/>
        </authorList>
    </citation>
    <scope>NUCLEOTIDE SEQUENCE [LARGE SCALE GENOMIC DNA]</scope>
</reference>
<dbReference type="InterPro" id="IPR008991">
    <property type="entry name" value="Translation_prot_SH3-like_sf"/>
</dbReference>
<comment type="subunit">
    <text evidence="5">Part of the 50S ribosomal subunit. Forms a bridge to the 30S subunit in the 70S ribosome.</text>
</comment>
<sequence length="266" mass="28910">MSAKTSAKKKILKKELTSKSVKSLLEILPKTGGRGSSGRISVRHIGGRHKRFYRKIDFKRNKFGIEANVASIEYDPNRNSKIALLHYIDGEKRYILAPEQLKVGDKIVSGEKVEVKPGNSMPLKNIPLGVQIHNIELVPGKGGQIARSAGTAATVSAKEGKYAHIKMPSRELRKILINSLATIGQIGNLDAKNTVSGKAGRSRHLGIRPTVRGVAMSPRDHPHGGGEGRSGIGMSSPKSPTGKKTLGKKTRKAKPSSRLIIERRKR</sequence>
<dbReference type="InterPro" id="IPR022666">
    <property type="entry name" value="Ribosomal_uL2_RNA-bd_dom"/>
</dbReference>
<evidence type="ECO:0000256" key="4">
    <source>
        <dbReference type="ARBA" id="ARBA00035242"/>
    </source>
</evidence>
<evidence type="ECO:0000313" key="10">
    <source>
        <dbReference type="Proteomes" id="UP000176389"/>
    </source>
</evidence>
<dbReference type="STRING" id="1802596.A2Z11_02330"/>
<dbReference type="Pfam" id="PF00181">
    <property type="entry name" value="Ribosomal_L2_N"/>
    <property type="match status" value="1"/>
</dbReference>
<keyword evidence="2 5" id="KW-0689">Ribosomal protein</keyword>
<dbReference type="Gene3D" id="2.30.30.30">
    <property type="match status" value="1"/>
</dbReference>
<evidence type="ECO:0000256" key="5">
    <source>
        <dbReference type="HAMAP-Rule" id="MF_01320"/>
    </source>
</evidence>
<dbReference type="InterPro" id="IPR002171">
    <property type="entry name" value="Ribosomal_uL2"/>
</dbReference>
<comment type="function">
    <text evidence="5">One of the primary rRNA binding proteins. Required for association of the 30S and 50S subunits to form the 70S ribosome, for tRNA binding and peptide bond formation. It has been suggested to have peptidyltransferase activity; this is somewhat controversial. Makes several contacts with the 16S rRNA in the 70S ribosome.</text>
</comment>
<feature type="domain" description="Large ribosomal subunit protein uL2 C-terminal" evidence="7">
    <location>
        <begin position="115"/>
        <end position="244"/>
    </location>
</feature>
<evidence type="ECO:0000256" key="2">
    <source>
        <dbReference type="ARBA" id="ARBA00022980"/>
    </source>
</evidence>
<dbReference type="HAMAP" id="MF_01320_B">
    <property type="entry name" value="Ribosomal_uL2_B"/>
    <property type="match status" value="1"/>
</dbReference>
<dbReference type="FunFam" id="2.30.30.30:FF:000001">
    <property type="entry name" value="50S ribosomal protein L2"/>
    <property type="match status" value="1"/>
</dbReference>
<dbReference type="PIRSF" id="PIRSF002158">
    <property type="entry name" value="Ribosomal_L2"/>
    <property type="match status" value="1"/>
</dbReference>
<dbReference type="Gene3D" id="2.40.50.140">
    <property type="entry name" value="Nucleic acid-binding proteins"/>
    <property type="match status" value="1"/>
</dbReference>
<dbReference type="FunFam" id="4.10.950.10:FF:000001">
    <property type="entry name" value="50S ribosomal protein L2"/>
    <property type="match status" value="1"/>
</dbReference>
<dbReference type="Pfam" id="PF03947">
    <property type="entry name" value="Ribosomal_L2_C"/>
    <property type="match status" value="1"/>
</dbReference>
<dbReference type="PANTHER" id="PTHR13691">
    <property type="entry name" value="RIBOSOMAL PROTEIN L2"/>
    <property type="match status" value="1"/>
</dbReference>
<gene>
    <name evidence="5" type="primary">rplB</name>
    <name evidence="9" type="ORF">A2Z11_02330</name>
</gene>
<dbReference type="InterPro" id="IPR012340">
    <property type="entry name" value="NA-bd_OB-fold"/>
</dbReference>
<dbReference type="GO" id="GO:0016740">
    <property type="term" value="F:transferase activity"/>
    <property type="evidence" value="ECO:0007669"/>
    <property type="project" value="InterPro"/>
</dbReference>
<evidence type="ECO:0000259" key="7">
    <source>
        <dbReference type="SMART" id="SM01382"/>
    </source>
</evidence>
<dbReference type="SUPFAM" id="SSF50249">
    <property type="entry name" value="Nucleic acid-binding proteins"/>
    <property type="match status" value="1"/>
</dbReference>
<accession>A0A1G1WGL2</accession>
<name>A0A1G1WGL2_9BACT</name>
<dbReference type="PANTHER" id="PTHR13691:SF5">
    <property type="entry name" value="LARGE RIBOSOMAL SUBUNIT PROTEIN UL2M"/>
    <property type="match status" value="1"/>
</dbReference>
<dbReference type="GO" id="GO:0002181">
    <property type="term" value="P:cytoplasmic translation"/>
    <property type="evidence" value="ECO:0007669"/>
    <property type="project" value="TreeGrafter"/>
</dbReference>